<dbReference type="FunFam" id="3.40.50.300:FF:000421">
    <property type="entry name" value="Branched-chain amino acid ABC transporter ATP-binding protein"/>
    <property type="match status" value="1"/>
</dbReference>
<evidence type="ECO:0000256" key="3">
    <source>
        <dbReference type="ARBA" id="ARBA00022840"/>
    </source>
</evidence>
<dbReference type="GO" id="GO:0015808">
    <property type="term" value="P:L-alanine transport"/>
    <property type="evidence" value="ECO:0007669"/>
    <property type="project" value="TreeGrafter"/>
</dbReference>
<gene>
    <name evidence="5" type="ORF">BJZ21_000309</name>
</gene>
<dbReference type="EMBL" id="JACCBG010000001">
    <property type="protein sequence ID" value="NYD40226.1"/>
    <property type="molecule type" value="Genomic_DNA"/>
</dbReference>
<dbReference type="PROSITE" id="PS00211">
    <property type="entry name" value="ABC_TRANSPORTER_1"/>
    <property type="match status" value="1"/>
</dbReference>
<dbReference type="GO" id="GO:0042941">
    <property type="term" value="P:D-alanine transmembrane transport"/>
    <property type="evidence" value="ECO:0007669"/>
    <property type="project" value="TreeGrafter"/>
</dbReference>
<dbReference type="SUPFAM" id="SSF52540">
    <property type="entry name" value="P-loop containing nucleoside triphosphate hydrolases"/>
    <property type="match status" value="1"/>
</dbReference>
<dbReference type="AlphaFoldDB" id="A0A7Y9E2X7"/>
<dbReference type="InterPro" id="IPR003439">
    <property type="entry name" value="ABC_transporter-like_ATP-bd"/>
</dbReference>
<accession>A0A7Y9E2X7</accession>
<evidence type="ECO:0000259" key="4">
    <source>
        <dbReference type="PROSITE" id="PS50893"/>
    </source>
</evidence>
<dbReference type="Pfam" id="PF00005">
    <property type="entry name" value="ABC_tran"/>
    <property type="match status" value="1"/>
</dbReference>
<dbReference type="GO" id="GO:0015188">
    <property type="term" value="F:L-isoleucine transmembrane transporter activity"/>
    <property type="evidence" value="ECO:0007669"/>
    <property type="project" value="TreeGrafter"/>
</dbReference>
<dbReference type="CDD" id="cd03219">
    <property type="entry name" value="ABC_Mj1267_LivG_branched"/>
    <property type="match status" value="1"/>
</dbReference>
<dbReference type="GO" id="GO:1903806">
    <property type="term" value="P:L-isoleucine import across plasma membrane"/>
    <property type="evidence" value="ECO:0007669"/>
    <property type="project" value="TreeGrafter"/>
</dbReference>
<keyword evidence="1" id="KW-0813">Transport</keyword>
<evidence type="ECO:0000256" key="1">
    <source>
        <dbReference type="ARBA" id="ARBA00022448"/>
    </source>
</evidence>
<keyword evidence="3 5" id="KW-0067">ATP-binding</keyword>
<feature type="domain" description="ABC transporter" evidence="4">
    <location>
        <begin position="6"/>
        <end position="253"/>
    </location>
</feature>
<dbReference type="PANTHER" id="PTHR45772:SF7">
    <property type="entry name" value="AMINO ACID ABC TRANSPORTER ATP-BINDING PROTEIN"/>
    <property type="match status" value="1"/>
</dbReference>
<reference evidence="5 6" key="1">
    <citation type="submission" date="2020-07" db="EMBL/GenBank/DDBJ databases">
        <title>Sequencing the genomes of 1000 actinobacteria strains.</title>
        <authorList>
            <person name="Klenk H.-P."/>
        </authorList>
    </citation>
    <scope>NUCLEOTIDE SEQUENCE [LARGE SCALE GENOMIC DNA]</scope>
    <source>
        <strain evidence="5 6">DSM 21350</strain>
    </source>
</reference>
<dbReference type="PANTHER" id="PTHR45772">
    <property type="entry name" value="CONSERVED COMPONENT OF ABC TRANSPORTER FOR NATURAL AMINO ACIDS-RELATED"/>
    <property type="match status" value="1"/>
</dbReference>
<dbReference type="Proteomes" id="UP000535511">
    <property type="component" value="Unassembled WGS sequence"/>
</dbReference>
<dbReference type="PROSITE" id="PS50893">
    <property type="entry name" value="ABC_TRANSPORTER_2"/>
    <property type="match status" value="1"/>
</dbReference>
<dbReference type="GO" id="GO:0016887">
    <property type="term" value="F:ATP hydrolysis activity"/>
    <property type="evidence" value="ECO:0007669"/>
    <property type="project" value="InterPro"/>
</dbReference>
<protein>
    <submittedName>
        <fullName evidence="5">Branched-chain amino acid transport system ATP-binding protein</fullName>
    </submittedName>
</protein>
<name>A0A7Y9E2X7_9ACTN</name>
<evidence type="ECO:0000256" key="2">
    <source>
        <dbReference type="ARBA" id="ARBA00022741"/>
    </source>
</evidence>
<dbReference type="GO" id="GO:0005886">
    <property type="term" value="C:plasma membrane"/>
    <property type="evidence" value="ECO:0007669"/>
    <property type="project" value="TreeGrafter"/>
</dbReference>
<proteinExistence type="predicted"/>
<dbReference type="Gene3D" id="3.40.50.300">
    <property type="entry name" value="P-loop containing nucleotide triphosphate hydrolases"/>
    <property type="match status" value="1"/>
</dbReference>
<dbReference type="InterPro" id="IPR003593">
    <property type="entry name" value="AAA+_ATPase"/>
</dbReference>
<dbReference type="InterPro" id="IPR017871">
    <property type="entry name" value="ABC_transporter-like_CS"/>
</dbReference>
<sequence>MSTTLLSVKGLHLAFGGIKAVDGLTFEVHEGEIVSVIGPNGAGKTSAFNCITGFYSPTDGSVVVAGKDVTNQRPARIAQAGVSRTFQNLRLFGDLTVLDNVRAGMHLRLKQSALDALLHTPRFRRSEEQCTTEAHEWLDFVGLTAPRGVPAKNLSYGDQRRVEIARALARRPRLLLLDEPGAGLNHSEKNELLDLIRRIRDLGTGLVLIEHDMGLVMEVSDRIVVLNFGKEIADGSPGEIKTNPRVIEAYLGTEEEPTADIASAVDEEQTHRASS</sequence>
<organism evidence="5 6">
    <name type="scientific">Nocardioides panaciterrulae</name>
    <dbReference type="NCBI Taxonomy" id="661492"/>
    <lineage>
        <taxon>Bacteria</taxon>
        <taxon>Bacillati</taxon>
        <taxon>Actinomycetota</taxon>
        <taxon>Actinomycetes</taxon>
        <taxon>Propionibacteriales</taxon>
        <taxon>Nocardioidaceae</taxon>
        <taxon>Nocardioides</taxon>
    </lineage>
</organism>
<dbReference type="GO" id="GO:0005304">
    <property type="term" value="F:L-valine transmembrane transporter activity"/>
    <property type="evidence" value="ECO:0007669"/>
    <property type="project" value="TreeGrafter"/>
</dbReference>
<dbReference type="RefSeq" id="WP_179662145.1">
    <property type="nucleotide sequence ID" value="NZ_JACCBG010000001.1"/>
</dbReference>
<dbReference type="InterPro" id="IPR051120">
    <property type="entry name" value="ABC_AA/LPS_Transport"/>
</dbReference>
<evidence type="ECO:0000313" key="5">
    <source>
        <dbReference type="EMBL" id="NYD40226.1"/>
    </source>
</evidence>
<dbReference type="GO" id="GO:1903805">
    <property type="term" value="P:L-valine import across plasma membrane"/>
    <property type="evidence" value="ECO:0007669"/>
    <property type="project" value="TreeGrafter"/>
</dbReference>
<dbReference type="SMART" id="SM00382">
    <property type="entry name" value="AAA"/>
    <property type="match status" value="1"/>
</dbReference>
<dbReference type="InterPro" id="IPR027417">
    <property type="entry name" value="P-loop_NTPase"/>
</dbReference>
<dbReference type="Pfam" id="PF12399">
    <property type="entry name" value="BCA_ABC_TP_C"/>
    <property type="match status" value="1"/>
</dbReference>
<evidence type="ECO:0000313" key="6">
    <source>
        <dbReference type="Proteomes" id="UP000535511"/>
    </source>
</evidence>
<keyword evidence="2" id="KW-0547">Nucleotide-binding</keyword>
<dbReference type="GO" id="GO:0015192">
    <property type="term" value="F:L-phenylalanine transmembrane transporter activity"/>
    <property type="evidence" value="ECO:0007669"/>
    <property type="project" value="TreeGrafter"/>
</dbReference>
<keyword evidence="6" id="KW-1185">Reference proteome</keyword>
<comment type="caution">
    <text evidence="5">The sequence shown here is derived from an EMBL/GenBank/DDBJ whole genome shotgun (WGS) entry which is preliminary data.</text>
</comment>
<dbReference type="GO" id="GO:0005524">
    <property type="term" value="F:ATP binding"/>
    <property type="evidence" value="ECO:0007669"/>
    <property type="project" value="UniProtKB-KW"/>
</dbReference>
<dbReference type="InterPro" id="IPR032823">
    <property type="entry name" value="BCA_ABC_TP_C"/>
</dbReference>